<dbReference type="AlphaFoldDB" id="A0A6G6ALE4"/>
<dbReference type="SUPFAM" id="SSF53098">
    <property type="entry name" value="Ribonuclease H-like"/>
    <property type="match status" value="1"/>
</dbReference>
<dbReference type="EMBL" id="MN256757">
    <property type="protein sequence ID" value="QID22541.1"/>
    <property type="molecule type" value="Genomic_DNA"/>
</dbReference>
<evidence type="ECO:0000313" key="1">
    <source>
        <dbReference type="EMBL" id="QID22541.1"/>
    </source>
</evidence>
<organism evidence="1">
    <name type="scientific">Escherichia coli</name>
    <dbReference type="NCBI Taxonomy" id="562"/>
    <lineage>
        <taxon>Bacteria</taxon>
        <taxon>Pseudomonadati</taxon>
        <taxon>Pseudomonadota</taxon>
        <taxon>Gammaproteobacteria</taxon>
        <taxon>Enterobacterales</taxon>
        <taxon>Enterobacteriaceae</taxon>
        <taxon>Escherichia</taxon>
    </lineage>
</organism>
<dbReference type="InterPro" id="IPR012337">
    <property type="entry name" value="RNaseH-like_sf"/>
</dbReference>
<accession>A0A6G6ALE4</accession>
<keyword evidence="1" id="KW-0614">Plasmid</keyword>
<name>A0A6G6ALE4_ECOLX</name>
<proteinExistence type="predicted"/>
<dbReference type="PANTHER" id="PTHR35404:SF8">
    <property type="entry name" value="TRANSPOSASE OF TN10"/>
    <property type="match status" value="1"/>
</dbReference>
<dbReference type="PANTHER" id="PTHR35404">
    <property type="entry name" value="TRANSPOSASE OF TN10"/>
    <property type="match status" value="1"/>
</dbReference>
<reference evidence="1" key="1">
    <citation type="submission" date="2019-08" db="EMBL/GenBank/DDBJ databases">
        <authorList>
            <person name="Yao H."/>
        </authorList>
    </citation>
    <scope>NUCLEOTIDE SEQUENCE</scope>
    <source>
        <strain evidence="1">4M18F</strain>
        <plasmid evidence="1">p4M18F</plasmid>
    </source>
</reference>
<sequence>MVLRASVALHGRSVTLYEKAFPLSEQCSKKAHDQFLADLASILPSNTTPLIVSDAGFKVPWYKSVEKLGWYWVKSSKRKSTICRPRSGKLETYQQLT</sequence>
<protein>
    <submittedName>
        <fullName evidence="1">Mobile element protein</fullName>
    </submittedName>
</protein>
<geneLocation type="plasmid" evidence="1">
    <name>p4M18F</name>
</geneLocation>